<organism evidence="1 2">
    <name type="scientific">Trema orientale</name>
    <name type="common">Charcoal tree</name>
    <name type="synonym">Celtis orientalis</name>
    <dbReference type="NCBI Taxonomy" id="63057"/>
    <lineage>
        <taxon>Eukaryota</taxon>
        <taxon>Viridiplantae</taxon>
        <taxon>Streptophyta</taxon>
        <taxon>Embryophyta</taxon>
        <taxon>Tracheophyta</taxon>
        <taxon>Spermatophyta</taxon>
        <taxon>Magnoliopsida</taxon>
        <taxon>eudicotyledons</taxon>
        <taxon>Gunneridae</taxon>
        <taxon>Pentapetalae</taxon>
        <taxon>rosids</taxon>
        <taxon>fabids</taxon>
        <taxon>Rosales</taxon>
        <taxon>Cannabaceae</taxon>
        <taxon>Trema</taxon>
    </lineage>
</organism>
<evidence type="ECO:0000313" key="1">
    <source>
        <dbReference type="EMBL" id="PON35474.1"/>
    </source>
</evidence>
<evidence type="ECO:0000313" key="2">
    <source>
        <dbReference type="Proteomes" id="UP000237000"/>
    </source>
</evidence>
<keyword evidence="2" id="KW-1185">Reference proteome</keyword>
<dbReference type="EMBL" id="JXTC01000882">
    <property type="protein sequence ID" value="PON35474.1"/>
    <property type="molecule type" value="Genomic_DNA"/>
</dbReference>
<sequence>MSSDSYLHSKPLSYNRPLHFSSSCLSSFLSGRTPSMPGDLCVGLGRQCRGLEVICRCFEIATN</sequence>
<comment type="caution">
    <text evidence="1">The sequence shown here is derived from an EMBL/GenBank/DDBJ whole genome shotgun (WGS) entry which is preliminary data.</text>
</comment>
<protein>
    <submittedName>
        <fullName evidence="1">Uncharacterized protein</fullName>
    </submittedName>
</protein>
<proteinExistence type="predicted"/>
<accession>A0A2P5AG32</accession>
<name>A0A2P5AG32_TREOI</name>
<reference evidence="2" key="1">
    <citation type="submission" date="2016-06" db="EMBL/GenBank/DDBJ databases">
        <title>Parallel loss of symbiosis genes in relatives of nitrogen-fixing non-legume Parasponia.</title>
        <authorList>
            <person name="Van Velzen R."/>
            <person name="Holmer R."/>
            <person name="Bu F."/>
            <person name="Rutten L."/>
            <person name="Van Zeijl A."/>
            <person name="Liu W."/>
            <person name="Santuari L."/>
            <person name="Cao Q."/>
            <person name="Sharma T."/>
            <person name="Shen D."/>
            <person name="Roswanjaya Y."/>
            <person name="Wardhani T."/>
            <person name="Kalhor M.S."/>
            <person name="Jansen J."/>
            <person name="Van den Hoogen J."/>
            <person name="Gungor B."/>
            <person name="Hartog M."/>
            <person name="Hontelez J."/>
            <person name="Verver J."/>
            <person name="Yang W.-C."/>
            <person name="Schijlen E."/>
            <person name="Repin R."/>
            <person name="Schilthuizen M."/>
            <person name="Schranz E."/>
            <person name="Heidstra R."/>
            <person name="Miyata K."/>
            <person name="Fedorova E."/>
            <person name="Kohlen W."/>
            <person name="Bisseling T."/>
            <person name="Smit S."/>
            <person name="Geurts R."/>
        </authorList>
    </citation>
    <scope>NUCLEOTIDE SEQUENCE [LARGE SCALE GENOMIC DNA]</scope>
    <source>
        <strain evidence="2">cv. RG33-2</strain>
    </source>
</reference>
<dbReference type="AlphaFoldDB" id="A0A2P5AG32"/>
<dbReference type="Proteomes" id="UP000237000">
    <property type="component" value="Unassembled WGS sequence"/>
</dbReference>
<gene>
    <name evidence="1" type="ORF">TorRG33x02_351240</name>
</gene>
<dbReference type="InParanoid" id="A0A2P5AG32"/>